<feature type="compositionally biased region" description="Basic and acidic residues" evidence="1">
    <location>
        <begin position="792"/>
        <end position="801"/>
    </location>
</feature>
<dbReference type="VEuPathDB" id="FungiDB:CC1G_06637"/>
<feature type="compositionally biased region" description="Low complexity" evidence="1">
    <location>
        <begin position="540"/>
        <end position="549"/>
    </location>
</feature>
<feature type="compositionally biased region" description="Basic and acidic residues" evidence="1">
    <location>
        <begin position="181"/>
        <end position="190"/>
    </location>
</feature>
<reference evidence="2 3" key="1">
    <citation type="journal article" date="2010" name="Proc. Natl. Acad. Sci. U.S.A.">
        <title>Insights into evolution of multicellular fungi from the assembled chromosomes of the mushroom Coprinopsis cinerea (Coprinus cinereus).</title>
        <authorList>
            <person name="Stajich J.E."/>
            <person name="Wilke S.K."/>
            <person name="Ahren D."/>
            <person name="Au C.H."/>
            <person name="Birren B.W."/>
            <person name="Borodovsky M."/>
            <person name="Burns C."/>
            <person name="Canback B."/>
            <person name="Casselton L.A."/>
            <person name="Cheng C.K."/>
            <person name="Deng J."/>
            <person name="Dietrich F.S."/>
            <person name="Fargo D.C."/>
            <person name="Farman M.L."/>
            <person name="Gathman A.C."/>
            <person name="Goldberg J."/>
            <person name="Guigo R."/>
            <person name="Hoegger P.J."/>
            <person name="Hooker J.B."/>
            <person name="Huggins A."/>
            <person name="James T.Y."/>
            <person name="Kamada T."/>
            <person name="Kilaru S."/>
            <person name="Kodira C."/>
            <person name="Kues U."/>
            <person name="Kupfer D."/>
            <person name="Kwan H.S."/>
            <person name="Lomsadze A."/>
            <person name="Li W."/>
            <person name="Lilly W.W."/>
            <person name="Ma L.J."/>
            <person name="Mackey A.J."/>
            <person name="Manning G."/>
            <person name="Martin F."/>
            <person name="Muraguchi H."/>
            <person name="Natvig D.O."/>
            <person name="Palmerini H."/>
            <person name="Ramesh M.A."/>
            <person name="Rehmeyer C.J."/>
            <person name="Roe B.A."/>
            <person name="Shenoy N."/>
            <person name="Stanke M."/>
            <person name="Ter-Hovhannisyan V."/>
            <person name="Tunlid A."/>
            <person name="Velagapudi R."/>
            <person name="Vision T.J."/>
            <person name="Zeng Q."/>
            <person name="Zolan M.E."/>
            <person name="Pukkila P.J."/>
        </authorList>
    </citation>
    <scope>NUCLEOTIDE SEQUENCE [LARGE SCALE GENOMIC DNA]</scope>
    <source>
        <strain evidence="3">Okayama-7 / 130 / ATCC MYA-4618 / FGSC 9003</strain>
    </source>
</reference>
<feature type="compositionally biased region" description="Basic and acidic residues" evidence="1">
    <location>
        <begin position="11"/>
        <end position="23"/>
    </location>
</feature>
<feature type="compositionally biased region" description="Low complexity" evidence="1">
    <location>
        <begin position="149"/>
        <end position="161"/>
    </location>
</feature>
<dbReference type="Proteomes" id="UP000001861">
    <property type="component" value="Unassembled WGS sequence"/>
</dbReference>
<keyword evidence="3" id="KW-1185">Reference proteome</keyword>
<dbReference type="OrthoDB" id="3243310at2759"/>
<dbReference type="InParanoid" id="A8P7U0"/>
<dbReference type="OMA" id="QTDATMV"/>
<comment type="caution">
    <text evidence="2">The sequence shown here is derived from an EMBL/GenBank/DDBJ whole genome shotgun (WGS) entry which is preliminary data.</text>
</comment>
<feature type="compositionally biased region" description="Polar residues" evidence="1">
    <location>
        <begin position="75"/>
        <end position="84"/>
    </location>
</feature>
<organism evidence="2 3">
    <name type="scientific">Coprinopsis cinerea (strain Okayama-7 / 130 / ATCC MYA-4618 / FGSC 9003)</name>
    <name type="common">Inky cap fungus</name>
    <name type="synonym">Hormographiella aspergillata</name>
    <dbReference type="NCBI Taxonomy" id="240176"/>
    <lineage>
        <taxon>Eukaryota</taxon>
        <taxon>Fungi</taxon>
        <taxon>Dikarya</taxon>
        <taxon>Basidiomycota</taxon>
        <taxon>Agaricomycotina</taxon>
        <taxon>Agaricomycetes</taxon>
        <taxon>Agaricomycetidae</taxon>
        <taxon>Agaricales</taxon>
        <taxon>Agaricineae</taxon>
        <taxon>Psathyrellaceae</taxon>
        <taxon>Coprinopsis</taxon>
    </lineage>
</organism>
<gene>
    <name evidence="2" type="ORF">CC1G_06637</name>
</gene>
<feature type="region of interest" description="Disordered" evidence="1">
    <location>
        <begin position="599"/>
        <end position="621"/>
    </location>
</feature>
<feature type="compositionally biased region" description="Pro residues" evidence="1">
    <location>
        <begin position="738"/>
        <end position="747"/>
    </location>
</feature>
<dbReference type="RefSeq" id="XP_001839424.1">
    <property type="nucleotide sequence ID" value="XM_001839372.1"/>
</dbReference>
<feature type="compositionally biased region" description="Basic and acidic residues" evidence="1">
    <location>
        <begin position="337"/>
        <end position="366"/>
    </location>
</feature>
<feature type="compositionally biased region" description="Polar residues" evidence="1">
    <location>
        <begin position="240"/>
        <end position="254"/>
    </location>
</feature>
<sequence>MHSVQQQQQRETSRSPSLRERPRNMKTQSMPMVPSAQQIYAANTGGVHPPLVQQQSSPTIPATGMPARMLPIPPDQQQHPNGQGNHDDIPDRRPSSSPGPQYPISQNHLNTHYPRPLQRQQPAFLTKFAGVETEQHMTEVLADIERVDQQQSQNQFASNNSYPSPYVQSRRSETPSPPKDPNVERLRGLERSSPNQRQPREQARESPKGRQPTSPSLPSYGTGVPTPERRASPAVIGVEQQHSAQVYSNYNARDSPNAPRRGNTVIVADTRGSSFTPPLASVARTPDRDRSLPVQEEAEDEFAIASKNRWQTSDQQAHHASSPTPSSDLNPDGNAQRYDHSGGRDSRAGRPGDDSTQHEGNGRYSEEDSGGSYTPRSPTAPLPPLESSRPSEKYYQPQAPRLSPKATIKVRTRNGSTDGLGLRSLTPSAFESPSSTLISTTSHHTQSGYSDHRQLHDNHGQRGPGNSPLQQAYHIQAQQQQQYQHSHQQQSQQQYQQHQQHQQYQQPQHQQQSQHQHYQQTQQQPQQQQQQQPPQPPPIQTQQPQQSQHYRNDGSQASSHHKSNGYYAPHPQVYPDDFQNYSEDPASFSYLHAYLASPRPDAPIPPTPHSQSAAPSPSPFPNYGKHMPYSPVAPVGSPYPYPFTHVPRNRMAGPSLSQYSSNYDPNHPAAVQEQLAKQWQIYLQNQVNGNITDSTFSPAATPFQGANYNPFSFLHTARLMRQMQAKDTMSIRSSPSHEPVPLPPPPMLGRKKNKSSDLRRQVTMRKPPPRVESTVPRDTTPEPTSSGEETAGEDKYHHAAEGEGEDTPGLGIHASTSGVWTKPKQVDDDDADAEVPIHIDDDDDDWIDEDDEDGEDMLDFEFHPNYVSNSDKRRRRWEVGWDALVQAFQNLDRQTDATMVVLAAPAHSSKLYSIRSRSIRRISTLSKSTNMAQMRSNFKRLATQRKNLRPLRPMSIAEKLLESQSASGDGSDGSSESRADDLRRALETALGSLNLLNGMYEMRETRWQEEMKRMQEDKERMSVVLRQVLGDFQQNGFTPSLP</sequence>
<feature type="compositionally biased region" description="Low complexity" evidence="1">
    <location>
        <begin position="470"/>
        <end position="532"/>
    </location>
</feature>
<dbReference type="PANTHER" id="PTHR47096">
    <property type="entry name" value="MISSHAPEN LIKE KINASE 1"/>
    <property type="match status" value="1"/>
</dbReference>
<evidence type="ECO:0000313" key="2">
    <source>
        <dbReference type="EMBL" id="EAU82327.1"/>
    </source>
</evidence>
<feature type="region of interest" description="Disordered" evidence="1">
    <location>
        <begin position="142"/>
        <end position="581"/>
    </location>
</feature>
<proteinExistence type="predicted"/>
<dbReference type="GO" id="GO:0005829">
    <property type="term" value="C:cytosol"/>
    <property type="evidence" value="ECO:0007669"/>
    <property type="project" value="TreeGrafter"/>
</dbReference>
<feature type="compositionally biased region" description="Basic and acidic residues" evidence="1">
    <location>
        <begin position="198"/>
        <end position="208"/>
    </location>
</feature>
<dbReference type="PANTHER" id="PTHR47096:SF1">
    <property type="entry name" value="MISSHAPEN LIKE KINASE 1"/>
    <property type="match status" value="1"/>
</dbReference>
<dbReference type="AlphaFoldDB" id="A8P7U0"/>
<feature type="compositionally biased region" description="Basic and acidic residues" evidence="1">
    <location>
        <begin position="85"/>
        <end position="94"/>
    </location>
</feature>
<protein>
    <submittedName>
        <fullName evidence="2">Uncharacterized protein</fullName>
    </submittedName>
</protein>
<dbReference type="InterPro" id="IPR051700">
    <property type="entry name" value="STE20_Ser-Thr_kinase"/>
</dbReference>
<evidence type="ECO:0000256" key="1">
    <source>
        <dbReference type="SAM" id="MobiDB-lite"/>
    </source>
</evidence>
<feature type="region of interest" description="Disordered" evidence="1">
    <location>
        <begin position="1"/>
        <end position="130"/>
    </location>
</feature>
<dbReference type="KEGG" id="cci:CC1G_06637"/>
<dbReference type="eggNOG" id="ENOG502QQMS">
    <property type="taxonomic scope" value="Eukaryota"/>
</dbReference>
<dbReference type="STRING" id="240176.A8P7U0"/>
<dbReference type="GeneID" id="6016036"/>
<name>A8P7U0_COPC7</name>
<feature type="compositionally biased region" description="Polar residues" evidence="1">
    <location>
        <begin position="95"/>
        <end position="110"/>
    </location>
</feature>
<feature type="region of interest" description="Disordered" evidence="1">
    <location>
        <begin position="724"/>
        <end position="829"/>
    </location>
</feature>
<accession>A8P7U0</accession>
<feature type="compositionally biased region" description="Polar residues" evidence="1">
    <location>
        <begin position="1"/>
        <end position="10"/>
    </location>
</feature>
<feature type="compositionally biased region" description="Basic and acidic residues" evidence="1">
    <location>
        <begin position="450"/>
        <end position="460"/>
    </location>
</feature>
<feature type="compositionally biased region" description="Polar residues" evidence="1">
    <location>
        <begin position="25"/>
        <end position="41"/>
    </location>
</feature>
<feature type="compositionally biased region" description="Low complexity" evidence="1">
    <location>
        <begin position="432"/>
        <end position="447"/>
    </location>
</feature>
<evidence type="ECO:0000313" key="3">
    <source>
        <dbReference type="Proteomes" id="UP000001861"/>
    </source>
</evidence>
<dbReference type="EMBL" id="AACS02000005">
    <property type="protein sequence ID" value="EAU82327.1"/>
    <property type="molecule type" value="Genomic_DNA"/>
</dbReference>
<feature type="compositionally biased region" description="Polar residues" evidence="1">
    <location>
        <begin position="308"/>
        <end position="329"/>
    </location>
</feature>